<dbReference type="Pfam" id="PF01535">
    <property type="entry name" value="PPR"/>
    <property type="match status" value="4"/>
</dbReference>
<feature type="repeat" description="PPR" evidence="3">
    <location>
        <begin position="288"/>
        <end position="318"/>
    </location>
</feature>
<feature type="repeat" description="PPR" evidence="3">
    <location>
        <begin position="185"/>
        <end position="219"/>
    </location>
</feature>
<dbReference type="PANTHER" id="PTHR47926:SF460">
    <property type="entry name" value="OS01G0815900 PROTEIN"/>
    <property type="match status" value="1"/>
</dbReference>
<gene>
    <name evidence="4" type="ORF">Scep_003083</name>
</gene>
<evidence type="ECO:0000256" key="3">
    <source>
        <dbReference type="PROSITE-ProRule" id="PRU00708"/>
    </source>
</evidence>
<dbReference type="InterPro" id="IPR011990">
    <property type="entry name" value="TPR-like_helical_dom_sf"/>
</dbReference>
<evidence type="ECO:0000256" key="1">
    <source>
        <dbReference type="ARBA" id="ARBA00022737"/>
    </source>
</evidence>
<evidence type="ECO:0000256" key="2">
    <source>
        <dbReference type="PROSITE-ProRule" id="PRU00339"/>
    </source>
</evidence>
<proteinExistence type="predicted"/>
<keyword evidence="2" id="KW-0802">TPR repeat</keyword>
<dbReference type="InterPro" id="IPR019734">
    <property type="entry name" value="TPR_rpt"/>
</dbReference>
<accession>A0AAP0KS88</accession>
<comment type="caution">
    <text evidence="4">The sequence shown here is derived from an EMBL/GenBank/DDBJ whole genome shotgun (WGS) entry which is preliminary data.</text>
</comment>
<dbReference type="PANTHER" id="PTHR47926">
    <property type="entry name" value="PENTATRICOPEPTIDE REPEAT-CONTAINING PROTEIN"/>
    <property type="match status" value="1"/>
</dbReference>
<dbReference type="FunFam" id="1.25.40.10:FF:000348">
    <property type="entry name" value="Pentatricopeptide repeat-containing protein chloroplastic"/>
    <property type="match status" value="1"/>
</dbReference>
<feature type="repeat" description="PPR" evidence="3">
    <location>
        <begin position="81"/>
        <end position="115"/>
    </location>
</feature>
<sequence>MFNFSESIYPLYFVIVCVFIKMHQRLGTIFGISRLSCCRPSLPDHEHQILSLLSRNPSRHLSLQIHSKLVTTGYHWNDHKRTIIWNSLLRVYSQGGYPDEALKLYKQALQTSPSFLPTDTFTLSFLLNACANSHRPILGRQVHSNVVKLGLEFHVYVETALVNMYSVCGCLDEAMRVFDEMPERNLVTWNVMITGLVKVGELDIALSLFNEMPRRNVISWTGIIDGFTRANRPKEAIALFHKMMAVDRLEPNEITVLTILPAVWNLGNLDMCQFFQGYCEKTGFVASDIRVINALIDAYAKCGSMKNALRLFEEIIANRKNLVTWTSIISGFAMHGMAKDALHWFEEMEKQGLSPNHVTFLSVLSACSHGGLVKEGLGFFSKMVNVYQIKPGIKHYGCMIDMLGRAGMLEEAEKMALDMPVEMMDVVIWRTLLGACSFHGDVGMGERIMRRILESERDYGADYILMSNIFVGVGRFGHAEKVRGLMDEKKVPKMKALSLLDWRSKNTC</sequence>
<dbReference type="NCBIfam" id="TIGR00756">
    <property type="entry name" value="PPR"/>
    <property type="match status" value="6"/>
</dbReference>
<dbReference type="Gene3D" id="1.25.40.10">
    <property type="entry name" value="Tetratricopeptide repeat domain"/>
    <property type="match status" value="3"/>
</dbReference>
<dbReference type="PROSITE" id="PS50005">
    <property type="entry name" value="TPR"/>
    <property type="match status" value="1"/>
</dbReference>
<name>A0AAP0KS88_9MAGN</name>
<reference evidence="4 5" key="1">
    <citation type="submission" date="2024-01" db="EMBL/GenBank/DDBJ databases">
        <title>Genome assemblies of Stephania.</title>
        <authorList>
            <person name="Yang L."/>
        </authorList>
    </citation>
    <scope>NUCLEOTIDE SEQUENCE [LARGE SCALE GENOMIC DNA]</scope>
    <source>
        <strain evidence="4">JXDWG</strain>
        <tissue evidence="4">Leaf</tissue>
    </source>
</reference>
<dbReference type="Proteomes" id="UP001419268">
    <property type="component" value="Unassembled WGS sequence"/>
</dbReference>
<dbReference type="EMBL" id="JBBNAG010000002">
    <property type="protein sequence ID" value="KAK9156509.1"/>
    <property type="molecule type" value="Genomic_DNA"/>
</dbReference>
<evidence type="ECO:0000313" key="5">
    <source>
        <dbReference type="Proteomes" id="UP001419268"/>
    </source>
</evidence>
<protein>
    <recommendedName>
        <fullName evidence="6">Pentatricopeptide repeat-containing protein</fullName>
    </recommendedName>
</protein>
<dbReference type="GO" id="GO:0003723">
    <property type="term" value="F:RNA binding"/>
    <property type="evidence" value="ECO:0007669"/>
    <property type="project" value="InterPro"/>
</dbReference>
<feature type="repeat" description="PPR" evidence="3">
    <location>
        <begin position="321"/>
        <end position="355"/>
    </location>
</feature>
<evidence type="ECO:0008006" key="6">
    <source>
        <dbReference type="Google" id="ProtNLM"/>
    </source>
</evidence>
<evidence type="ECO:0000313" key="4">
    <source>
        <dbReference type="EMBL" id="KAK9156509.1"/>
    </source>
</evidence>
<keyword evidence="5" id="KW-1185">Reference proteome</keyword>
<dbReference type="GO" id="GO:0009451">
    <property type="term" value="P:RNA modification"/>
    <property type="evidence" value="ECO:0007669"/>
    <property type="project" value="InterPro"/>
</dbReference>
<keyword evidence="1" id="KW-0677">Repeat</keyword>
<feature type="repeat" description="TPR" evidence="2">
    <location>
        <begin position="82"/>
        <end position="115"/>
    </location>
</feature>
<dbReference type="InterPro" id="IPR046960">
    <property type="entry name" value="PPR_At4g14850-like_plant"/>
</dbReference>
<dbReference type="AlphaFoldDB" id="A0AAP0KS88"/>
<dbReference type="FunFam" id="1.25.40.10:FF:001213">
    <property type="entry name" value="Pentatricopeptide repeat-containing protein, mitochondrial"/>
    <property type="match status" value="1"/>
</dbReference>
<dbReference type="PROSITE" id="PS51375">
    <property type="entry name" value="PPR"/>
    <property type="match status" value="4"/>
</dbReference>
<organism evidence="4 5">
    <name type="scientific">Stephania cephalantha</name>
    <dbReference type="NCBI Taxonomy" id="152367"/>
    <lineage>
        <taxon>Eukaryota</taxon>
        <taxon>Viridiplantae</taxon>
        <taxon>Streptophyta</taxon>
        <taxon>Embryophyta</taxon>
        <taxon>Tracheophyta</taxon>
        <taxon>Spermatophyta</taxon>
        <taxon>Magnoliopsida</taxon>
        <taxon>Ranunculales</taxon>
        <taxon>Menispermaceae</taxon>
        <taxon>Menispermoideae</taxon>
        <taxon>Cissampelideae</taxon>
        <taxon>Stephania</taxon>
    </lineage>
</organism>
<dbReference type="InterPro" id="IPR002885">
    <property type="entry name" value="PPR_rpt"/>
</dbReference>
<dbReference type="Pfam" id="PF13041">
    <property type="entry name" value="PPR_2"/>
    <property type="match status" value="2"/>
</dbReference>
<dbReference type="SUPFAM" id="SSF48452">
    <property type="entry name" value="TPR-like"/>
    <property type="match status" value="1"/>
</dbReference>